<dbReference type="EC" id="2.9.1.1" evidence="8"/>
<evidence type="ECO:0000313" key="10">
    <source>
        <dbReference type="EMBL" id="SHI66179.1"/>
    </source>
</evidence>
<evidence type="ECO:0000256" key="6">
    <source>
        <dbReference type="ARBA" id="ARBA00023266"/>
    </source>
</evidence>
<dbReference type="PANTHER" id="PTHR32328:SF0">
    <property type="entry name" value="L-SERYL-TRNA(SEC) SELENIUM TRANSFERASE"/>
    <property type="match status" value="1"/>
</dbReference>
<dbReference type="OrthoDB" id="9787096at2"/>
<feature type="modified residue" description="N6-(pyridoxal phosphate)lysine" evidence="8 9">
    <location>
        <position position="295"/>
    </location>
</feature>
<dbReference type="InterPro" id="IPR015421">
    <property type="entry name" value="PyrdxlP-dep_Trfase_major"/>
</dbReference>
<evidence type="ECO:0000256" key="1">
    <source>
        <dbReference type="ARBA" id="ARBA00001933"/>
    </source>
</evidence>
<dbReference type="GO" id="GO:0001717">
    <property type="term" value="P:conversion of seryl-tRNAsec to selenocys-tRNAsec"/>
    <property type="evidence" value="ECO:0007669"/>
    <property type="project" value="UniProtKB-UniRule"/>
</dbReference>
<evidence type="ECO:0000256" key="2">
    <source>
        <dbReference type="ARBA" id="ARBA00022490"/>
    </source>
</evidence>
<gene>
    <name evidence="8" type="primary">selA</name>
    <name evidence="10" type="ORF">SAMN02745751_00725</name>
</gene>
<comment type="function">
    <text evidence="8">Converts seryl-tRNA(Sec) to selenocysteinyl-tRNA(Sec) required for selenoprotein biosynthesis.</text>
</comment>
<dbReference type="RefSeq" id="WP_073047318.1">
    <property type="nucleotide sequence ID" value="NZ_FQZL01000006.1"/>
</dbReference>
<dbReference type="EMBL" id="FQZL01000006">
    <property type="protein sequence ID" value="SHI66179.1"/>
    <property type="molecule type" value="Genomic_DNA"/>
</dbReference>
<keyword evidence="6 8" id="KW-0711">Selenium</keyword>
<evidence type="ECO:0000313" key="11">
    <source>
        <dbReference type="Proteomes" id="UP000184052"/>
    </source>
</evidence>
<organism evidence="10 11">
    <name type="scientific">Dethiosulfatibacter aminovorans DSM 17477</name>
    <dbReference type="NCBI Taxonomy" id="1121476"/>
    <lineage>
        <taxon>Bacteria</taxon>
        <taxon>Bacillati</taxon>
        <taxon>Bacillota</taxon>
        <taxon>Tissierellia</taxon>
        <taxon>Dethiosulfatibacter</taxon>
    </lineage>
</organism>
<dbReference type="SUPFAM" id="SSF53383">
    <property type="entry name" value="PLP-dependent transferases"/>
    <property type="match status" value="1"/>
</dbReference>
<keyword evidence="4 8" id="KW-0663">Pyridoxal phosphate</keyword>
<name>A0A1M6CYY6_9FIRM</name>
<comment type="subcellular location">
    <subcellularLocation>
        <location evidence="8">Cytoplasm</location>
    </subcellularLocation>
</comment>
<keyword evidence="2 8" id="KW-0963">Cytoplasm</keyword>
<dbReference type="InterPro" id="IPR004534">
    <property type="entry name" value="SelA_trans"/>
</dbReference>
<dbReference type="GO" id="GO:0004125">
    <property type="term" value="F:L-seryl-tRNA(Sec) selenium transferase activity"/>
    <property type="evidence" value="ECO:0007669"/>
    <property type="project" value="UniProtKB-UniRule"/>
</dbReference>
<evidence type="ECO:0000256" key="4">
    <source>
        <dbReference type="ARBA" id="ARBA00022898"/>
    </source>
</evidence>
<dbReference type="Gene3D" id="3.40.640.10">
    <property type="entry name" value="Type I PLP-dependent aspartate aminotransferase-like (Major domain)"/>
    <property type="match status" value="1"/>
</dbReference>
<accession>A0A1M6CYY6</accession>
<comment type="pathway">
    <text evidence="8">Aminoacyl-tRNA biosynthesis; selenocysteinyl-tRNA(Sec) biosynthesis; selenocysteinyl-tRNA(Sec) from L-seryl-tRNA(Sec) (bacterial route): step 1/1.</text>
</comment>
<evidence type="ECO:0000256" key="7">
    <source>
        <dbReference type="ARBA" id="ARBA00044507"/>
    </source>
</evidence>
<evidence type="ECO:0000256" key="8">
    <source>
        <dbReference type="HAMAP-Rule" id="MF_00423"/>
    </source>
</evidence>
<dbReference type="HAMAP" id="MF_00423">
    <property type="entry name" value="SelA"/>
    <property type="match status" value="1"/>
</dbReference>
<dbReference type="InterPro" id="IPR015424">
    <property type="entry name" value="PyrdxlP-dep_Trfase"/>
</dbReference>
<keyword evidence="3 8" id="KW-0808">Transferase</keyword>
<proteinExistence type="inferred from homology"/>
<dbReference type="STRING" id="1121476.SAMN02745751_00725"/>
<dbReference type="Proteomes" id="UP000184052">
    <property type="component" value="Unassembled WGS sequence"/>
</dbReference>
<comment type="cofactor">
    <cofactor evidence="1 8 9">
        <name>pyridoxal 5'-phosphate</name>
        <dbReference type="ChEBI" id="CHEBI:597326"/>
    </cofactor>
</comment>
<dbReference type="UniPathway" id="UPA00906">
    <property type="reaction ID" value="UER00896"/>
</dbReference>
<keyword evidence="5 8" id="KW-0648">Protein biosynthesis</keyword>
<evidence type="ECO:0000256" key="3">
    <source>
        <dbReference type="ARBA" id="ARBA00022679"/>
    </source>
</evidence>
<evidence type="ECO:0000256" key="9">
    <source>
        <dbReference type="PIRSR" id="PIRSR618319-50"/>
    </source>
</evidence>
<comment type="similarity">
    <text evidence="7 8">Belongs to the SelA family.</text>
</comment>
<dbReference type="NCBIfam" id="TIGR00474">
    <property type="entry name" value="selA"/>
    <property type="match status" value="1"/>
</dbReference>
<sequence>MKKDLYRKIPKVDSMIEKEEFKTYLNKIDQKIVVGIIRKHLDDIRSEISRTDDLKTLESRVENIDNDIIDKLEDLYRSNLRRVINCTGVVVHTNLGRSVFSEEIFNEIKDVLTHYTNLEYDLSKGERGSRYDIVEDVICLLTGAEAALVVNNNAAAVILALNTLSSGREAIVSRGELVEIGGSFRVPEVMRMGGAQLVEVGTTNRTHLEDFENAIGENTGVILKVHTSNYKVIGFSKSVDSADLVKLGREKGMIVMEDLGSGTMVDLSKFGITYEPTVHECVRKGLDIVTFSGDKLLGGPQAGIILGKKELIDKMKKNQLTRALRVDKFTLASLESIFRKYLLESKALKDIPTLRMIIQTEEEIKLKAEKLYNMIKEKNPHANIKIEKCNSKIGGGSLPEELLDSYAVALYPEKTNAARIDRDFRNLEIPIVARINEDRVILDMRTVLDDDYEIIAEEVNRILK</sequence>
<dbReference type="GO" id="GO:0001514">
    <property type="term" value="P:selenocysteine incorporation"/>
    <property type="evidence" value="ECO:0007669"/>
    <property type="project" value="UniProtKB-UniRule"/>
</dbReference>
<dbReference type="PANTHER" id="PTHR32328">
    <property type="entry name" value="L-SERYL-TRNA(SEC) SELENIUM TRANSFERASE"/>
    <property type="match status" value="1"/>
</dbReference>
<dbReference type="AlphaFoldDB" id="A0A1M6CYY6"/>
<dbReference type="InterPro" id="IPR018319">
    <property type="entry name" value="SelA-like"/>
</dbReference>
<dbReference type="Gene3D" id="3.90.1150.180">
    <property type="match status" value="1"/>
</dbReference>
<evidence type="ECO:0000256" key="5">
    <source>
        <dbReference type="ARBA" id="ARBA00022917"/>
    </source>
</evidence>
<dbReference type="Pfam" id="PF03841">
    <property type="entry name" value="SelA"/>
    <property type="match status" value="1"/>
</dbReference>
<reference evidence="10 11" key="1">
    <citation type="submission" date="2016-11" db="EMBL/GenBank/DDBJ databases">
        <authorList>
            <person name="Jaros S."/>
            <person name="Januszkiewicz K."/>
            <person name="Wedrychowicz H."/>
        </authorList>
    </citation>
    <scope>NUCLEOTIDE SEQUENCE [LARGE SCALE GENOMIC DNA]</scope>
    <source>
        <strain evidence="10 11">DSM 17477</strain>
    </source>
</reference>
<comment type="catalytic activity">
    <reaction evidence="8">
        <text>L-seryl-tRNA(Sec) + selenophosphate + H(+) = L-selenocysteinyl-tRNA(Sec) + phosphate</text>
        <dbReference type="Rhea" id="RHEA:22728"/>
        <dbReference type="Rhea" id="RHEA-COMP:9742"/>
        <dbReference type="Rhea" id="RHEA-COMP:9743"/>
        <dbReference type="ChEBI" id="CHEBI:15378"/>
        <dbReference type="ChEBI" id="CHEBI:16144"/>
        <dbReference type="ChEBI" id="CHEBI:43474"/>
        <dbReference type="ChEBI" id="CHEBI:78533"/>
        <dbReference type="ChEBI" id="CHEBI:78573"/>
        <dbReference type="EC" id="2.9.1.1"/>
    </reaction>
</comment>
<keyword evidence="11" id="KW-1185">Reference proteome</keyword>
<protein>
    <recommendedName>
        <fullName evidence="8">L-seryl-tRNA(Sec) selenium transferase</fullName>
        <ecNumber evidence="8">2.9.1.1</ecNumber>
    </recommendedName>
    <alternativeName>
        <fullName evidence="8">Selenocysteine synthase</fullName>
        <shortName evidence="8">Sec synthase</shortName>
    </alternativeName>
    <alternativeName>
        <fullName evidence="8">Selenocysteinyl-tRNA(Sec) synthase</fullName>
    </alternativeName>
</protein>
<dbReference type="GO" id="GO:0005737">
    <property type="term" value="C:cytoplasm"/>
    <property type="evidence" value="ECO:0007669"/>
    <property type="project" value="UniProtKB-SubCell"/>
</dbReference>